<dbReference type="EMBL" id="HF584316">
    <property type="protein sequence ID" value="CCQ43813.1"/>
    <property type="molecule type" value="Genomic_DNA"/>
</dbReference>
<reference evidence="1" key="1">
    <citation type="journal article" date="2013" name="PLoS ONE">
        <title>Direct detection of alternative open reading frames translation products in human significantly expands the proteome.</title>
        <authorList>
            <person name="Vanderperre B."/>
            <person name="Lucier J.-F."/>
            <person name="Motard J."/>
            <person name="Tremblay G."/>
            <person name="Vanderperre S."/>
            <person name="Wisztorski M."/>
            <person name="Salzet M."/>
            <person name="Boisvert F.-M."/>
            <person name="Roucou X."/>
        </authorList>
    </citation>
    <scope>NUCLEOTIDE SEQUENCE</scope>
</reference>
<protein>
    <submittedName>
        <fullName evidence="1">Alternative protein CCNE2</fullName>
    </submittedName>
</protein>
<dbReference type="OrthoDB" id="5590282at2759"/>
<dbReference type="AlphaFoldDB" id="L8EBC7"/>
<name>L8EBC7_HUMAN</name>
<sequence>MNMVFNLCSKQWEYQRNYKQDKCCGSFLTGAFLTCRLLGNNLFVYHNLGEKLKYPFKLFI</sequence>
<accession>L8EBC7</accession>
<evidence type="ECO:0000313" key="1">
    <source>
        <dbReference type="EMBL" id="CCQ43813.1"/>
    </source>
</evidence>
<dbReference type="ChiTaRS" id="CCNE2">
    <property type="organism name" value="human"/>
</dbReference>
<proteinExistence type="predicted"/>
<gene>
    <name evidence="1" type="primary">CCNE2</name>
</gene>
<organism evidence="1">
    <name type="scientific">Homo sapiens</name>
    <name type="common">Human</name>
    <dbReference type="NCBI Taxonomy" id="9606"/>
    <lineage>
        <taxon>Eukaryota</taxon>
        <taxon>Metazoa</taxon>
        <taxon>Chordata</taxon>
        <taxon>Craniata</taxon>
        <taxon>Vertebrata</taxon>
        <taxon>Euteleostomi</taxon>
        <taxon>Mammalia</taxon>
        <taxon>Eutheria</taxon>
        <taxon>Euarchontoglires</taxon>
        <taxon>Primates</taxon>
        <taxon>Haplorrhini</taxon>
        <taxon>Catarrhini</taxon>
        <taxon>Hominidae</taxon>
        <taxon>Homo</taxon>
    </lineage>
</organism>